<dbReference type="InterPro" id="IPR002912">
    <property type="entry name" value="ACT_dom"/>
</dbReference>
<evidence type="ECO:0000256" key="1">
    <source>
        <dbReference type="ARBA" id="ARBA00004974"/>
    </source>
</evidence>
<comment type="subunit">
    <text evidence="4 8">Dimer of large and small chains.</text>
</comment>
<keyword evidence="8 10" id="KW-0808">Transferase</keyword>
<dbReference type="GO" id="GO:0009099">
    <property type="term" value="P:L-valine biosynthetic process"/>
    <property type="evidence" value="ECO:0007669"/>
    <property type="project" value="UniProtKB-UniRule"/>
</dbReference>
<comment type="function">
    <text evidence="8">Catalyzes the conversion of 2 pyruvate molecules into acetolactate in the first common step of the biosynthetic pathway of the branched-amino acids such as leucine, isoleucine, and valine.</text>
</comment>
<dbReference type="InterPro" id="IPR039557">
    <property type="entry name" value="AHAS_ACT"/>
</dbReference>
<dbReference type="AlphaFoldDB" id="A0A9D9D800"/>
<dbReference type="InterPro" id="IPR045865">
    <property type="entry name" value="ACT-like_dom_sf"/>
</dbReference>
<dbReference type="InterPro" id="IPR004789">
    <property type="entry name" value="Acetalactate_synth_ssu"/>
</dbReference>
<dbReference type="GO" id="GO:0003984">
    <property type="term" value="F:acetolactate synthase activity"/>
    <property type="evidence" value="ECO:0007669"/>
    <property type="project" value="UniProtKB-UniRule"/>
</dbReference>
<dbReference type="Pfam" id="PF22629">
    <property type="entry name" value="ACT_AHAS_ss"/>
    <property type="match status" value="1"/>
</dbReference>
<evidence type="ECO:0000256" key="7">
    <source>
        <dbReference type="ARBA" id="ARBA00048670"/>
    </source>
</evidence>
<sequence>MRHIISILSENQNGALSRIVGLFSQRGYNIENITAAPTEDPSISRITILTQSDSVEIEHISKQIHKLVNVIKVSILDENEDGAVEREILFVKVQAMTRPVREEIKSLCDIFKAQIVDVTPELYILQYVNTSAEIDRFLQVITAQADVIETVRSGVCGIARGEHALHL</sequence>
<dbReference type="Proteomes" id="UP000823631">
    <property type="component" value="Unassembled WGS sequence"/>
</dbReference>
<evidence type="ECO:0000256" key="6">
    <source>
        <dbReference type="ARBA" id="ARBA00023304"/>
    </source>
</evidence>
<evidence type="ECO:0000313" key="11">
    <source>
        <dbReference type="Proteomes" id="UP000823631"/>
    </source>
</evidence>
<evidence type="ECO:0000313" key="10">
    <source>
        <dbReference type="EMBL" id="MBO8414889.1"/>
    </source>
</evidence>
<dbReference type="Gene3D" id="3.30.70.1150">
    <property type="entry name" value="ACT-like. Chain A, domain 2"/>
    <property type="match status" value="1"/>
</dbReference>
<evidence type="ECO:0000256" key="8">
    <source>
        <dbReference type="RuleBase" id="RU368092"/>
    </source>
</evidence>
<dbReference type="NCBIfam" id="NF008864">
    <property type="entry name" value="PRK11895.1"/>
    <property type="match status" value="1"/>
</dbReference>
<dbReference type="CDD" id="cd04878">
    <property type="entry name" value="ACT_AHAS"/>
    <property type="match status" value="1"/>
</dbReference>
<reference evidence="10" key="1">
    <citation type="submission" date="2020-10" db="EMBL/GenBank/DDBJ databases">
        <authorList>
            <person name="Gilroy R."/>
        </authorList>
    </citation>
    <scope>NUCLEOTIDE SEQUENCE</scope>
    <source>
        <strain evidence="10">17213</strain>
    </source>
</reference>
<dbReference type="FunFam" id="3.30.70.260:FF:000001">
    <property type="entry name" value="Acetolactate synthase, small subunit"/>
    <property type="match status" value="1"/>
</dbReference>
<dbReference type="InterPro" id="IPR054480">
    <property type="entry name" value="AHAS_small-like_ACT"/>
</dbReference>
<dbReference type="GO" id="GO:1990610">
    <property type="term" value="F:acetolactate synthase regulator activity"/>
    <property type="evidence" value="ECO:0007669"/>
    <property type="project" value="UniProtKB-UniRule"/>
</dbReference>
<comment type="pathway">
    <text evidence="1 8">Amino-acid biosynthesis; L-isoleucine biosynthesis; L-isoleucine from 2-oxobutanoate: step 1/4.</text>
</comment>
<dbReference type="Gene3D" id="3.30.70.260">
    <property type="match status" value="1"/>
</dbReference>
<comment type="catalytic activity">
    <reaction evidence="7 8">
        <text>2 pyruvate + H(+) = (2S)-2-acetolactate + CO2</text>
        <dbReference type="Rhea" id="RHEA:25249"/>
        <dbReference type="ChEBI" id="CHEBI:15361"/>
        <dbReference type="ChEBI" id="CHEBI:15378"/>
        <dbReference type="ChEBI" id="CHEBI:16526"/>
        <dbReference type="ChEBI" id="CHEBI:58476"/>
        <dbReference type="EC" id="2.2.1.6"/>
    </reaction>
</comment>
<accession>A0A9D9D800</accession>
<dbReference type="EC" id="2.2.1.6" evidence="8"/>
<comment type="pathway">
    <text evidence="2 8">Amino-acid biosynthesis; L-valine biosynthesis; L-valine from pyruvate: step 1/4.</text>
</comment>
<dbReference type="PROSITE" id="PS51671">
    <property type="entry name" value="ACT"/>
    <property type="match status" value="1"/>
</dbReference>
<name>A0A9D9D800_9GAMM</name>
<dbReference type="EMBL" id="JADINH010000009">
    <property type="protein sequence ID" value="MBO8414889.1"/>
    <property type="molecule type" value="Genomic_DNA"/>
</dbReference>
<protein>
    <recommendedName>
        <fullName evidence="8">Acetolactate synthase small subunit</fullName>
        <shortName evidence="8">AHAS</shortName>
        <shortName evidence="8">ALS</shortName>
        <ecNumber evidence="8">2.2.1.6</ecNumber>
    </recommendedName>
    <alternativeName>
        <fullName evidence="8">Acetohydroxy-acid synthase small subunit</fullName>
    </alternativeName>
</protein>
<dbReference type="SUPFAM" id="SSF55021">
    <property type="entry name" value="ACT-like"/>
    <property type="match status" value="2"/>
</dbReference>
<gene>
    <name evidence="10" type="primary">ilvN</name>
    <name evidence="10" type="ORF">IAB19_00710</name>
</gene>
<evidence type="ECO:0000256" key="4">
    <source>
        <dbReference type="ARBA" id="ARBA00011744"/>
    </source>
</evidence>
<proteinExistence type="inferred from homology"/>
<dbReference type="PANTHER" id="PTHR30239:SF0">
    <property type="entry name" value="ACETOLACTATE SYNTHASE SMALL SUBUNIT 1, CHLOROPLASTIC"/>
    <property type="match status" value="1"/>
</dbReference>
<keyword evidence="6 8" id="KW-0100">Branched-chain amino acid biosynthesis</keyword>
<comment type="similarity">
    <text evidence="3 8">Belongs to the acetolactate synthase small subunit family.</text>
</comment>
<keyword evidence="5 8" id="KW-0028">Amino-acid biosynthesis</keyword>
<evidence type="ECO:0000256" key="5">
    <source>
        <dbReference type="ARBA" id="ARBA00022605"/>
    </source>
</evidence>
<feature type="domain" description="ACT" evidence="9">
    <location>
        <begin position="4"/>
        <end position="78"/>
    </location>
</feature>
<dbReference type="GO" id="GO:0005829">
    <property type="term" value="C:cytosol"/>
    <property type="evidence" value="ECO:0007669"/>
    <property type="project" value="TreeGrafter"/>
</dbReference>
<comment type="caution">
    <text evidence="10">The sequence shown here is derived from an EMBL/GenBank/DDBJ whole genome shotgun (WGS) entry which is preliminary data.</text>
</comment>
<dbReference type="NCBIfam" id="TIGR00119">
    <property type="entry name" value="acolac_sm"/>
    <property type="match status" value="1"/>
</dbReference>
<dbReference type="Pfam" id="PF10369">
    <property type="entry name" value="ALS_ss_C"/>
    <property type="match status" value="1"/>
</dbReference>
<evidence type="ECO:0000256" key="2">
    <source>
        <dbReference type="ARBA" id="ARBA00005025"/>
    </source>
</evidence>
<dbReference type="PANTHER" id="PTHR30239">
    <property type="entry name" value="ACETOLACTATE SYNTHASE SMALL SUBUNIT"/>
    <property type="match status" value="1"/>
</dbReference>
<dbReference type="GO" id="GO:0009097">
    <property type="term" value="P:isoleucine biosynthetic process"/>
    <property type="evidence" value="ECO:0007669"/>
    <property type="project" value="UniProtKB-UniRule"/>
</dbReference>
<evidence type="ECO:0000259" key="9">
    <source>
        <dbReference type="PROSITE" id="PS51671"/>
    </source>
</evidence>
<dbReference type="InterPro" id="IPR019455">
    <property type="entry name" value="Acetolactate_synth_ssu_C"/>
</dbReference>
<organism evidence="10 11">
    <name type="scientific">Candidatus Avisuccinivibrio stercorigallinarum</name>
    <dbReference type="NCBI Taxonomy" id="2840704"/>
    <lineage>
        <taxon>Bacteria</taxon>
        <taxon>Pseudomonadati</taxon>
        <taxon>Pseudomonadota</taxon>
        <taxon>Gammaproteobacteria</taxon>
        <taxon>Aeromonadales</taxon>
        <taxon>Succinivibrionaceae</taxon>
        <taxon>Succinivibrionaceae incertae sedis</taxon>
        <taxon>Candidatus Avisuccinivibrio</taxon>
    </lineage>
</organism>
<evidence type="ECO:0000256" key="3">
    <source>
        <dbReference type="ARBA" id="ARBA00006341"/>
    </source>
</evidence>
<reference evidence="10" key="2">
    <citation type="journal article" date="2021" name="PeerJ">
        <title>Extensive microbial diversity within the chicken gut microbiome revealed by metagenomics and culture.</title>
        <authorList>
            <person name="Gilroy R."/>
            <person name="Ravi A."/>
            <person name="Getino M."/>
            <person name="Pursley I."/>
            <person name="Horton D.L."/>
            <person name="Alikhan N.F."/>
            <person name="Baker D."/>
            <person name="Gharbi K."/>
            <person name="Hall N."/>
            <person name="Watson M."/>
            <person name="Adriaenssens E.M."/>
            <person name="Foster-Nyarko E."/>
            <person name="Jarju S."/>
            <person name="Secka A."/>
            <person name="Antonio M."/>
            <person name="Oren A."/>
            <person name="Chaudhuri R.R."/>
            <person name="La Ragione R."/>
            <person name="Hildebrand F."/>
            <person name="Pallen M.J."/>
        </authorList>
    </citation>
    <scope>NUCLEOTIDE SEQUENCE</scope>
    <source>
        <strain evidence="10">17213</strain>
    </source>
</reference>
<dbReference type="InterPro" id="IPR027271">
    <property type="entry name" value="Acetolactate_synth/TF_NikR_C"/>
</dbReference>